<evidence type="ECO:0000313" key="8">
    <source>
        <dbReference type="EMBL" id="OZC02317.1"/>
    </source>
</evidence>
<comment type="subcellular location">
    <subcellularLocation>
        <location evidence="6 7">Cytoplasm</location>
    </subcellularLocation>
</comment>
<proteinExistence type="inferred from homology"/>
<evidence type="ECO:0000256" key="3">
    <source>
        <dbReference type="ARBA" id="ARBA00022605"/>
    </source>
</evidence>
<keyword evidence="6" id="KW-0963">Cytoplasm</keyword>
<dbReference type="HAMAP" id="MF_00076">
    <property type="entry name" value="HisB"/>
    <property type="match status" value="1"/>
</dbReference>
<dbReference type="GO" id="GO:0004424">
    <property type="term" value="F:imidazoleglycerol-phosphate dehydratase activity"/>
    <property type="evidence" value="ECO:0007669"/>
    <property type="project" value="UniProtKB-UniRule"/>
</dbReference>
<comment type="similarity">
    <text evidence="6 7">Belongs to the imidazoleglycerol-phosphate dehydratase family.</text>
</comment>
<dbReference type="PROSITE" id="PS00955">
    <property type="entry name" value="IGP_DEHYDRATASE_2"/>
    <property type="match status" value="1"/>
</dbReference>
<dbReference type="PANTHER" id="PTHR23133:SF2">
    <property type="entry name" value="IMIDAZOLEGLYCEROL-PHOSPHATE DEHYDRATASE"/>
    <property type="match status" value="1"/>
</dbReference>
<dbReference type="CDD" id="cd07914">
    <property type="entry name" value="IGPD"/>
    <property type="match status" value="1"/>
</dbReference>
<sequence length="190" mass="21013">MFETTRTTKETTVSVSLRIDGSQEANNDTGLPFLDHMLDQLAFHAGWDLTVKATGDLHVDEHHTVEDVAITLGGVLQEAWRDRSDRFARYGQRWLPMDDALVLAAVDLSGRPFCDVSLKLKRDAVGGIAAEMWDHFFESLATSGAITLHIKRERGRNSHHVVEASFKALARALREALAITDQATSTKGSL</sequence>
<comment type="caution">
    <text evidence="8">The sequence shown here is derived from an EMBL/GenBank/DDBJ whole genome shotgun (WGS) entry which is preliminary data.</text>
</comment>
<dbReference type="InterPro" id="IPR020568">
    <property type="entry name" value="Ribosomal_Su5_D2-typ_SF"/>
</dbReference>
<dbReference type="GO" id="GO:0000105">
    <property type="term" value="P:L-histidine biosynthetic process"/>
    <property type="evidence" value="ECO:0007669"/>
    <property type="project" value="UniProtKB-UniRule"/>
</dbReference>
<accession>A0A259TXH2</accession>
<evidence type="ECO:0000256" key="5">
    <source>
        <dbReference type="ARBA" id="ARBA00023239"/>
    </source>
</evidence>
<dbReference type="Gene3D" id="3.30.230.40">
    <property type="entry name" value="Imidazole glycerol phosphate dehydratase, domain 1"/>
    <property type="match status" value="2"/>
</dbReference>
<reference evidence="8 9" key="1">
    <citation type="submission" date="2016-11" db="EMBL/GenBank/DDBJ databases">
        <title>Study of marine rhodopsin-containing bacteria.</title>
        <authorList>
            <person name="Yoshizawa S."/>
            <person name="Kumagai Y."/>
            <person name="Kogure K."/>
        </authorList>
    </citation>
    <scope>NUCLEOTIDE SEQUENCE [LARGE SCALE GENOMIC DNA]</scope>
    <source>
        <strain evidence="8 9">SG-29</strain>
    </source>
</reference>
<dbReference type="EMBL" id="MQWB01000001">
    <property type="protein sequence ID" value="OZC02317.1"/>
    <property type="molecule type" value="Genomic_DNA"/>
</dbReference>
<evidence type="ECO:0000256" key="1">
    <source>
        <dbReference type="ARBA" id="ARBA00005047"/>
    </source>
</evidence>
<name>A0A259TXH2_9BACT</name>
<dbReference type="InterPro" id="IPR038494">
    <property type="entry name" value="IGPD_sf"/>
</dbReference>
<dbReference type="FunCoup" id="A0A259TXH2">
    <property type="interactions" value="359"/>
</dbReference>
<evidence type="ECO:0000256" key="6">
    <source>
        <dbReference type="HAMAP-Rule" id="MF_00076"/>
    </source>
</evidence>
<evidence type="ECO:0000256" key="4">
    <source>
        <dbReference type="ARBA" id="ARBA00023102"/>
    </source>
</evidence>
<dbReference type="FunFam" id="3.30.230.40:FF:000003">
    <property type="entry name" value="Imidazoleglycerol-phosphate dehydratase HisB"/>
    <property type="match status" value="1"/>
</dbReference>
<evidence type="ECO:0000256" key="7">
    <source>
        <dbReference type="RuleBase" id="RU000599"/>
    </source>
</evidence>
<dbReference type="InterPro" id="IPR020565">
    <property type="entry name" value="ImidazoleglycerP_deHydtase_CS"/>
</dbReference>
<keyword evidence="4 6" id="KW-0368">Histidine biosynthesis</keyword>
<dbReference type="RefSeq" id="WP_094546448.1">
    <property type="nucleotide sequence ID" value="NZ_MQWB01000001.1"/>
</dbReference>
<keyword evidence="5 6" id="KW-0456">Lyase</keyword>
<keyword evidence="9" id="KW-1185">Reference proteome</keyword>
<dbReference type="GO" id="GO:0005737">
    <property type="term" value="C:cytoplasm"/>
    <property type="evidence" value="ECO:0007669"/>
    <property type="project" value="UniProtKB-SubCell"/>
</dbReference>
<evidence type="ECO:0000256" key="2">
    <source>
        <dbReference type="ARBA" id="ARBA00016664"/>
    </source>
</evidence>
<dbReference type="Proteomes" id="UP000216446">
    <property type="component" value="Unassembled WGS sequence"/>
</dbReference>
<keyword evidence="3 6" id="KW-0028">Amino-acid biosynthesis</keyword>
<dbReference type="FunFam" id="3.30.230.40:FF:000001">
    <property type="entry name" value="Imidazoleglycerol-phosphate dehydratase HisB"/>
    <property type="match status" value="1"/>
</dbReference>
<dbReference type="InterPro" id="IPR000807">
    <property type="entry name" value="ImidazoleglycerolP_deHydtase"/>
</dbReference>
<comment type="pathway">
    <text evidence="1 6 7">Amino-acid biosynthesis; L-histidine biosynthesis; L-histidine from 5-phospho-alpha-D-ribose 1-diphosphate: step 6/9.</text>
</comment>
<gene>
    <name evidence="6" type="primary">hisB</name>
    <name evidence="8" type="ORF">BSZ36_04595</name>
</gene>
<dbReference type="UniPathway" id="UPA00031">
    <property type="reaction ID" value="UER00011"/>
</dbReference>
<dbReference type="EC" id="4.2.1.19" evidence="6 7"/>
<dbReference type="PROSITE" id="PS00954">
    <property type="entry name" value="IGP_DEHYDRATASE_1"/>
    <property type="match status" value="1"/>
</dbReference>
<comment type="catalytic activity">
    <reaction evidence="6 7">
        <text>D-erythro-1-(imidazol-4-yl)glycerol 3-phosphate = 3-(imidazol-4-yl)-2-oxopropyl phosphate + H2O</text>
        <dbReference type="Rhea" id="RHEA:11040"/>
        <dbReference type="ChEBI" id="CHEBI:15377"/>
        <dbReference type="ChEBI" id="CHEBI:57766"/>
        <dbReference type="ChEBI" id="CHEBI:58278"/>
        <dbReference type="EC" id="4.2.1.19"/>
    </reaction>
</comment>
<dbReference type="AlphaFoldDB" id="A0A259TXH2"/>
<dbReference type="OrthoDB" id="9790411at2"/>
<evidence type="ECO:0000313" key="9">
    <source>
        <dbReference type="Proteomes" id="UP000216446"/>
    </source>
</evidence>
<organism evidence="8 9">
    <name type="scientific">Rubricoccus marinus</name>
    <dbReference type="NCBI Taxonomy" id="716817"/>
    <lineage>
        <taxon>Bacteria</taxon>
        <taxon>Pseudomonadati</taxon>
        <taxon>Rhodothermota</taxon>
        <taxon>Rhodothermia</taxon>
        <taxon>Rhodothermales</taxon>
        <taxon>Rubricoccaceae</taxon>
        <taxon>Rubricoccus</taxon>
    </lineage>
</organism>
<dbReference type="InParanoid" id="A0A259TXH2"/>
<protein>
    <recommendedName>
        <fullName evidence="2 6">Imidazoleglycerol-phosphate dehydratase</fullName>
        <shortName evidence="6">IGPD</shortName>
        <ecNumber evidence="6 7">4.2.1.19</ecNumber>
    </recommendedName>
</protein>
<dbReference type="SUPFAM" id="SSF54211">
    <property type="entry name" value="Ribosomal protein S5 domain 2-like"/>
    <property type="match status" value="2"/>
</dbReference>
<dbReference type="NCBIfam" id="NF002114">
    <property type="entry name" value="PRK00951.2-4"/>
    <property type="match status" value="1"/>
</dbReference>
<dbReference type="PANTHER" id="PTHR23133">
    <property type="entry name" value="IMIDAZOLEGLYCEROL-PHOSPHATE DEHYDRATASE HIS7"/>
    <property type="match status" value="1"/>
</dbReference>
<dbReference type="Pfam" id="PF00475">
    <property type="entry name" value="IGPD"/>
    <property type="match status" value="1"/>
</dbReference>